<dbReference type="PANTHER" id="PTHR11586">
    <property type="entry name" value="TRNA-AMINOACYLATION COFACTOR ARC1 FAMILY MEMBER"/>
    <property type="match status" value="1"/>
</dbReference>
<dbReference type="GO" id="GO:0005737">
    <property type="term" value="C:cytoplasm"/>
    <property type="evidence" value="ECO:0007669"/>
    <property type="project" value="UniProtKB-SubCell"/>
</dbReference>
<keyword evidence="12" id="KW-0648">Protein biosynthesis</keyword>
<dbReference type="InterPro" id="IPR051270">
    <property type="entry name" value="Tyrosine-tRNA_ligase_regulator"/>
</dbReference>
<comment type="catalytic activity">
    <reaction evidence="15">
        <text>tRNA(Met) + L-methionine + ATP = L-methionyl-tRNA(Met) + AMP + diphosphate</text>
        <dbReference type="Rhea" id="RHEA:13481"/>
        <dbReference type="Rhea" id="RHEA-COMP:9667"/>
        <dbReference type="Rhea" id="RHEA-COMP:9698"/>
        <dbReference type="ChEBI" id="CHEBI:30616"/>
        <dbReference type="ChEBI" id="CHEBI:33019"/>
        <dbReference type="ChEBI" id="CHEBI:57844"/>
        <dbReference type="ChEBI" id="CHEBI:78442"/>
        <dbReference type="ChEBI" id="CHEBI:78530"/>
        <dbReference type="ChEBI" id="CHEBI:456215"/>
        <dbReference type="EC" id="6.1.1.10"/>
    </reaction>
</comment>
<evidence type="ECO:0000256" key="11">
    <source>
        <dbReference type="ARBA" id="ARBA00022884"/>
    </source>
</evidence>
<gene>
    <name evidence="18" type="primary">metG</name>
    <name evidence="18" type="ORF">COU10_01140</name>
</gene>
<dbReference type="FunFam" id="2.40.50.140:FF:000042">
    <property type="entry name" value="Methionine--tRNA ligase"/>
    <property type="match status" value="1"/>
</dbReference>
<feature type="domain" description="TRNA-binding" evidence="17">
    <location>
        <begin position="9"/>
        <end position="114"/>
    </location>
</feature>
<evidence type="ECO:0000256" key="14">
    <source>
        <dbReference type="ARBA" id="ARBA00030904"/>
    </source>
</evidence>
<evidence type="ECO:0000256" key="9">
    <source>
        <dbReference type="ARBA" id="ARBA00022741"/>
    </source>
</evidence>
<comment type="subcellular location">
    <subcellularLocation>
        <location evidence="2">Cytoplasm</location>
    </subcellularLocation>
</comment>
<dbReference type="GO" id="GO:0000049">
    <property type="term" value="F:tRNA binding"/>
    <property type="evidence" value="ECO:0007669"/>
    <property type="project" value="UniProtKB-UniRule"/>
</dbReference>
<dbReference type="InterPro" id="IPR004495">
    <property type="entry name" value="Met-tRNA-synth_bsu_C"/>
</dbReference>
<dbReference type="InterPro" id="IPR002547">
    <property type="entry name" value="tRNA-bd_dom"/>
</dbReference>
<dbReference type="CDD" id="cd02800">
    <property type="entry name" value="tRNA_bind_EcMetRS_like"/>
    <property type="match status" value="1"/>
</dbReference>
<reference evidence="19" key="1">
    <citation type="submission" date="2017-09" db="EMBL/GenBank/DDBJ databases">
        <title>Depth-based differentiation of microbial function through sediment-hosted aquifers and enrichment of novel symbionts in the deep terrestrial subsurface.</title>
        <authorList>
            <person name="Probst A.J."/>
            <person name="Ladd B."/>
            <person name="Jarett J.K."/>
            <person name="Geller-Mcgrath D.E."/>
            <person name="Sieber C.M.K."/>
            <person name="Emerson J.B."/>
            <person name="Anantharaman K."/>
            <person name="Thomas B.C."/>
            <person name="Malmstrom R."/>
            <person name="Stieglmeier M."/>
            <person name="Klingl A."/>
            <person name="Woyke T."/>
            <person name="Ryan C.M."/>
            <person name="Banfield J.F."/>
        </authorList>
    </citation>
    <scope>NUCLEOTIDE SEQUENCE [LARGE SCALE GENOMIC DNA]</scope>
</reference>
<keyword evidence="7 16" id="KW-0820">tRNA-binding</keyword>
<evidence type="ECO:0000256" key="8">
    <source>
        <dbReference type="ARBA" id="ARBA00022598"/>
    </source>
</evidence>
<comment type="function">
    <text evidence="1">Is required not only for elongation of protein synthesis but also for the initiation of all mRNA translation through initiator tRNA(fMet) aminoacylation.</text>
</comment>
<dbReference type="EMBL" id="PFBC01000017">
    <property type="protein sequence ID" value="PIR88085.1"/>
    <property type="molecule type" value="Genomic_DNA"/>
</dbReference>
<evidence type="ECO:0000256" key="13">
    <source>
        <dbReference type="ARBA" id="ARBA00023146"/>
    </source>
</evidence>
<dbReference type="EC" id="6.1.1.10" evidence="4"/>
<evidence type="ECO:0000256" key="12">
    <source>
        <dbReference type="ARBA" id="ARBA00022917"/>
    </source>
</evidence>
<comment type="caution">
    <text evidence="18">The sequence shown here is derived from an EMBL/GenBank/DDBJ whole genome shotgun (WGS) entry which is preliminary data.</text>
</comment>
<dbReference type="GO" id="GO:0006431">
    <property type="term" value="P:methionyl-tRNA aminoacylation"/>
    <property type="evidence" value="ECO:0007669"/>
    <property type="project" value="InterPro"/>
</dbReference>
<dbReference type="GO" id="GO:0005524">
    <property type="term" value="F:ATP binding"/>
    <property type="evidence" value="ECO:0007669"/>
    <property type="project" value="UniProtKB-KW"/>
</dbReference>
<keyword evidence="11 16" id="KW-0694">RNA-binding</keyword>
<protein>
    <recommendedName>
        <fullName evidence="5">Methionine--tRNA ligase</fullName>
        <ecNumber evidence="4">6.1.1.10</ecNumber>
    </recommendedName>
    <alternativeName>
        <fullName evidence="14">Methionyl-tRNA synthetase</fullName>
    </alternativeName>
</protein>
<evidence type="ECO:0000313" key="19">
    <source>
        <dbReference type="Proteomes" id="UP000230903"/>
    </source>
</evidence>
<keyword evidence="9" id="KW-0547">Nucleotide-binding</keyword>
<dbReference type="Gene3D" id="2.40.50.140">
    <property type="entry name" value="Nucleic acid-binding proteins"/>
    <property type="match status" value="1"/>
</dbReference>
<evidence type="ECO:0000259" key="17">
    <source>
        <dbReference type="PROSITE" id="PS50886"/>
    </source>
</evidence>
<evidence type="ECO:0000256" key="16">
    <source>
        <dbReference type="PROSITE-ProRule" id="PRU00209"/>
    </source>
</evidence>
<evidence type="ECO:0000256" key="5">
    <source>
        <dbReference type="ARBA" id="ARBA00018753"/>
    </source>
</evidence>
<dbReference type="Proteomes" id="UP000230903">
    <property type="component" value="Unassembled WGS sequence"/>
</dbReference>
<accession>A0A2H0UQL6</accession>
<comment type="subunit">
    <text evidence="3">Homodimer.</text>
</comment>
<evidence type="ECO:0000256" key="15">
    <source>
        <dbReference type="ARBA" id="ARBA00047364"/>
    </source>
</evidence>
<dbReference type="NCBIfam" id="TIGR00399">
    <property type="entry name" value="metG_C_term"/>
    <property type="match status" value="1"/>
</dbReference>
<keyword evidence="13" id="KW-0030">Aminoacyl-tRNA synthetase</keyword>
<dbReference type="GO" id="GO:0004825">
    <property type="term" value="F:methionine-tRNA ligase activity"/>
    <property type="evidence" value="ECO:0007669"/>
    <property type="project" value="UniProtKB-EC"/>
</dbReference>
<dbReference type="Pfam" id="PF01588">
    <property type="entry name" value="tRNA_bind"/>
    <property type="match status" value="1"/>
</dbReference>
<sequence length="114" mass="12602">MKEEIQYNEFDKLDIRMGEIKSAGRIEDADKLLRLEIDLGEENLRIIASGIAQYYEPESLVGKMVPVLVNLAPRTLRGVKSQGMVLMAIDETDGAHKPILLEPSEDLPPGSPVA</sequence>
<keyword evidence="10" id="KW-0067">ATP-binding</keyword>
<evidence type="ECO:0000256" key="3">
    <source>
        <dbReference type="ARBA" id="ARBA00011738"/>
    </source>
</evidence>
<dbReference type="AlphaFoldDB" id="A0A2H0UQL6"/>
<organism evidence="18 19">
    <name type="scientific">Candidatus Harrisonbacteria bacterium CG10_big_fil_rev_8_21_14_0_10_45_28</name>
    <dbReference type="NCBI Taxonomy" id="1974586"/>
    <lineage>
        <taxon>Bacteria</taxon>
        <taxon>Candidatus Harrisoniibacteriota</taxon>
    </lineage>
</organism>
<evidence type="ECO:0000256" key="4">
    <source>
        <dbReference type="ARBA" id="ARBA00012838"/>
    </source>
</evidence>
<dbReference type="SUPFAM" id="SSF50249">
    <property type="entry name" value="Nucleic acid-binding proteins"/>
    <property type="match status" value="1"/>
</dbReference>
<name>A0A2H0UQL6_9BACT</name>
<dbReference type="PANTHER" id="PTHR11586:SF37">
    <property type="entry name" value="TRNA-BINDING DOMAIN-CONTAINING PROTEIN"/>
    <property type="match status" value="1"/>
</dbReference>
<dbReference type="PROSITE" id="PS50886">
    <property type="entry name" value="TRBD"/>
    <property type="match status" value="1"/>
</dbReference>
<keyword evidence="6" id="KW-0963">Cytoplasm</keyword>
<evidence type="ECO:0000256" key="7">
    <source>
        <dbReference type="ARBA" id="ARBA00022555"/>
    </source>
</evidence>
<evidence type="ECO:0000256" key="1">
    <source>
        <dbReference type="ARBA" id="ARBA00003314"/>
    </source>
</evidence>
<evidence type="ECO:0000313" key="18">
    <source>
        <dbReference type="EMBL" id="PIR88085.1"/>
    </source>
</evidence>
<evidence type="ECO:0000256" key="2">
    <source>
        <dbReference type="ARBA" id="ARBA00004496"/>
    </source>
</evidence>
<keyword evidence="8 18" id="KW-0436">Ligase</keyword>
<evidence type="ECO:0000256" key="10">
    <source>
        <dbReference type="ARBA" id="ARBA00022840"/>
    </source>
</evidence>
<proteinExistence type="predicted"/>
<dbReference type="InterPro" id="IPR012340">
    <property type="entry name" value="NA-bd_OB-fold"/>
</dbReference>
<evidence type="ECO:0000256" key="6">
    <source>
        <dbReference type="ARBA" id="ARBA00022490"/>
    </source>
</evidence>